<dbReference type="Proteomes" id="UP000002748">
    <property type="component" value="Unassembled WGS sequence"/>
</dbReference>
<gene>
    <name evidence="2" type="ORF">A1Q1_07813</name>
</gene>
<dbReference type="VEuPathDB" id="FungiDB:A1Q1_07813"/>
<comment type="caution">
    <text evidence="2">The sequence shown here is derived from an EMBL/GenBank/DDBJ whole genome shotgun (WGS) entry which is preliminary data.</text>
</comment>
<dbReference type="SMART" id="SM00450">
    <property type="entry name" value="RHOD"/>
    <property type="match status" value="1"/>
</dbReference>
<dbReference type="EMBL" id="ALBS01000077">
    <property type="protein sequence ID" value="EJT51019.1"/>
    <property type="molecule type" value="Genomic_DNA"/>
</dbReference>
<dbReference type="Gene3D" id="3.40.50.720">
    <property type="entry name" value="NAD(P)-binding Rossmann-like Domain"/>
    <property type="match status" value="1"/>
</dbReference>
<dbReference type="Pfam" id="PF00581">
    <property type="entry name" value="Rhodanese"/>
    <property type="match status" value="1"/>
</dbReference>
<proteinExistence type="predicted"/>
<dbReference type="InterPro" id="IPR035985">
    <property type="entry name" value="Ubiquitin-activating_enz"/>
</dbReference>
<dbReference type="PROSITE" id="PS50206">
    <property type="entry name" value="RHODANESE_3"/>
    <property type="match status" value="1"/>
</dbReference>
<evidence type="ECO:0000313" key="2">
    <source>
        <dbReference type="EMBL" id="EJT51019.1"/>
    </source>
</evidence>
<dbReference type="InterPro" id="IPR000594">
    <property type="entry name" value="ThiF_NAD_FAD-bd"/>
</dbReference>
<reference evidence="2 3" key="1">
    <citation type="journal article" date="2012" name="Eukaryot. Cell">
        <title>Draft genome sequence of CBS 2479, the standard type strain of Trichosporon asahii.</title>
        <authorList>
            <person name="Yang R.Y."/>
            <person name="Li H.T."/>
            <person name="Zhu H."/>
            <person name="Zhou G.P."/>
            <person name="Wang M."/>
            <person name="Wang L."/>
        </authorList>
    </citation>
    <scope>NUCLEOTIDE SEQUENCE [LARGE SCALE GENOMIC DNA]</scope>
    <source>
        <strain evidence="3">ATCC 90039 / CBS 2479 / JCM 2466 / KCTC 7840 / NCYC 2677 / UAMH 7654</strain>
    </source>
</reference>
<dbReference type="OrthoDB" id="10261062at2759"/>
<dbReference type="InterPro" id="IPR036873">
    <property type="entry name" value="Rhodanese-like_dom_sf"/>
</dbReference>
<dbReference type="KEGG" id="tasa:A1Q1_07813"/>
<dbReference type="Pfam" id="PF00899">
    <property type="entry name" value="ThiF"/>
    <property type="match status" value="1"/>
</dbReference>
<dbReference type="PANTHER" id="PTHR43031">
    <property type="entry name" value="FAD-DEPENDENT OXIDOREDUCTASE"/>
    <property type="match status" value="1"/>
</dbReference>
<feature type="domain" description="Rhodanese" evidence="1">
    <location>
        <begin position="210"/>
        <end position="297"/>
    </location>
</feature>
<dbReference type="InterPro" id="IPR050229">
    <property type="entry name" value="GlpE_sulfurtransferase"/>
</dbReference>
<dbReference type="InterPro" id="IPR001763">
    <property type="entry name" value="Rhodanese-like_dom"/>
</dbReference>
<dbReference type="PANTHER" id="PTHR43031:SF16">
    <property type="entry name" value="OXIDOREDUCTASE"/>
    <property type="match status" value="1"/>
</dbReference>
<dbReference type="SUPFAM" id="SSF69572">
    <property type="entry name" value="Activating enzymes of the ubiquitin-like proteins"/>
    <property type="match status" value="1"/>
</dbReference>
<dbReference type="AlphaFoldDB" id="J6F242"/>
<accession>J6F242</accession>
<sequence>MADTDINGLSLDEYARYGRQMIQPGWGLEADDRLNPHVNYDPIPEPLLPSTAVSLLKGHDLILDCTDRPATRYLVSDTACSLAIPLVSGAGISTLGQWSVYGPPGERACYRCVWPRAGASQSCADAGVWGPTVGIVGSAMAADALAVLLESYEPGLKCLQLGGSPMVRTVKPLDEEAEEYAQLCAVETDNGYAQGEDGERISAAELQTLLQSGATVVDTRPPTEFAICSLPGTTNITLDEILKRPEDVPGDGEVTFLCRRGNDSQIAAAKLRTVGRIARDVRGGLVAWSREVDEGFPVY</sequence>
<dbReference type="HOGENOM" id="CLU_013325_1_2_1"/>
<dbReference type="GO" id="GO:0008641">
    <property type="term" value="F:ubiquitin-like modifier activating enzyme activity"/>
    <property type="evidence" value="ECO:0007669"/>
    <property type="project" value="InterPro"/>
</dbReference>
<evidence type="ECO:0000313" key="3">
    <source>
        <dbReference type="Proteomes" id="UP000002748"/>
    </source>
</evidence>
<dbReference type="Gene3D" id="3.40.250.10">
    <property type="entry name" value="Rhodanese-like domain"/>
    <property type="match status" value="1"/>
</dbReference>
<dbReference type="GeneID" id="25991325"/>
<evidence type="ECO:0000259" key="1">
    <source>
        <dbReference type="PROSITE" id="PS50206"/>
    </source>
</evidence>
<protein>
    <submittedName>
        <fullName evidence="2">Putative activating enzyme URM1</fullName>
    </submittedName>
</protein>
<organism evidence="2 3">
    <name type="scientific">Trichosporon asahii var. asahii (strain ATCC 90039 / CBS 2479 / JCM 2466 / KCTC 7840 / NBRC 103889/ NCYC 2677 / UAMH 7654)</name>
    <name type="common">Yeast</name>
    <dbReference type="NCBI Taxonomy" id="1186058"/>
    <lineage>
        <taxon>Eukaryota</taxon>
        <taxon>Fungi</taxon>
        <taxon>Dikarya</taxon>
        <taxon>Basidiomycota</taxon>
        <taxon>Agaricomycotina</taxon>
        <taxon>Tremellomycetes</taxon>
        <taxon>Trichosporonales</taxon>
        <taxon>Trichosporonaceae</taxon>
        <taxon>Trichosporon</taxon>
    </lineage>
</organism>
<dbReference type="RefSeq" id="XP_014182300.1">
    <property type="nucleotide sequence ID" value="XM_014326825.1"/>
</dbReference>
<name>J6F242_TRIAS</name>